<evidence type="ECO:0000256" key="1">
    <source>
        <dbReference type="ARBA" id="ARBA00022485"/>
    </source>
</evidence>
<comment type="caution">
    <text evidence="8">The sequence shown here is derived from an EMBL/GenBank/DDBJ whole genome shotgun (WGS) entry which is preliminary data.</text>
</comment>
<name>A0A9X1V9H0_9BACL</name>
<dbReference type="RefSeq" id="WP_241711608.1">
    <property type="nucleotide sequence ID" value="NZ_JALBUF010000001.1"/>
</dbReference>
<feature type="domain" description="4Fe-4S ferredoxin-type" evidence="7">
    <location>
        <begin position="268"/>
        <end position="298"/>
    </location>
</feature>
<sequence>MTLRSTFFTIAFLVVLGYTLWAFWKVMYHRQLFMRLGQEREAHGESQERLRIAMRQVFLHTKLFNDRSSGWMHLFIFYGFLIVQFGALQIIIKGFIKGYQWPIGAAEPWFNLFEEIIVVAVIIAVLYAGYRRFVERIKRLKKTVKATIVLYYIIALMLSVLFVLAFERLWLGIPTSPYTPFSSWLSLLFQGISQKTAYWLFYTFWWVHLTILLSFLLYVPQSKHAHLLYAPFNIYSMDVGPPSMPVALDFSDESVEELGAGKIEDFTRGQLLDLYSCVECGRCTNMCPASNSGKMLSPMHIMTKLRDHLTEKAELITGKSPWEPARIMGAPLHMAHVMTPDMATQGTPAHFVPDSLLHTDIGPTMHRQAKAWHLEKKDARELQLIGDVMTEDELWACTTCRNCEDQCPVGNEHLSHIFSMRRYLVMTEGKMPSEAQRTLSQIERQGNPWGISRKDRVKWRDERPDLTIPTVEEVKEFDYLFWVGSMASYDPRSRKVAFAFVEIMRQAGISFAILGNEEGSSGDTARRLGNEYLFQELAQANIEVLKEYNVKQIITCDPHTFNAFKNDYREFGMEAQVYHHTQMIAKWLREGLLQPKTEVNEHVVYHDSCYLGRYNGIYDDPRDILRALPGVKLTEMERNRENSMCCGAGGGRMWMEEKEGNRVNVTRVKQALIANPSVIASNCPYCLTMMGDGVKAVDAEDVLTLDLAELVSQSLS</sequence>
<keyword evidence="2" id="KW-0479">Metal-binding</keyword>
<dbReference type="InterPro" id="IPR051460">
    <property type="entry name" value="HdrC_iron-sulfur_subunit"/>
</dbReference>
<dbReference type="Gene3D" id="1.10.1060.10">
    <property type="entry name" value="Alpha-helical ferredoxin"/>
    <property type="match status" value="2"/>
</dbReference>
<dbReference type="AlphaFoldDB" id="A0A9X1V9H0"/>
<dbReference type="InterPro" id="IPR009051">
    <property type="entry name" value="Helical_ferredxn"/>
</dbReference>
<feature type="transmembrane region" description="Helical" evidence="6">
    <location>
        <begin position="75"/>
        <end position="96"/>
    </location>
</feature>
<keyword evidence="9" id="KW-1185">Reference proteome</keyword>
<gene>
    <name evidence="8" type="primary">fadF_1</name>
    <name evidence="8" type="ORF">MM817_00238</name>
</gene>
<proteinExistence type="predicted"/>
<evidence type="ECO:0000259" key="7">
    <source>
        <dbReference type="PROSITE" id="PS51379"/>
    </source>
</evidence>
<dbReference type="Pfam" id="PF02754">
    <property type="entry name" value="CCG"/>
    <property type="match status" value="2"/>
</dbReference>
<dbReference type="InterPro" id="IPR017896">
    <property type="entry name" value="4Fe4S_Fe-S-bd"/>
</dbReference>
<dbReference type="Proteomes" id="UP001139263">
    <property type="component" value="Unassembled WGS sequence"/>
</dbReference>
<keyword evidence="3 8" id="KW-0560">Oxidoreductase</keyword>
<dbReference type="GO" id="GO:0016491">
    <property type="term" value="F:oxidoreductase activity"/>
    <property type="evidence" value="ECO:0007669"/>
    <property type="project" value="UniProtKB-KW"/>
</dbReference>
<organism evidence="8 9">
    <name type="scientific">Sulfoacidibacillus ferrooxidans</name>
    <dbReference type="NCBI Taxonomy" id="2005001"/>
    <lineage>
        <taxon>Bacteria</taxon>
        <taxon>Bacillati</taxon>
        <taxon>Bacillota</taxon>
        <taxon>Bacilli</taxon>
        <taxon>Bacillales</taxon>
        <taxon>Alicyclobacillaceae</taxon>
        <taxon>Sulfoacidibacillus</taxon>
    </lineage>
</organism>
<feature type="transmembrane region" description="Helical" evidence="6">
    <location>
        <begin position="6"/>
        <end position="24"/>
    </location>
</feature>
<dbReference type="GO" id="GO:0046872">
    <property type="term" value="F:metal ion binding"/>
    <property type="evidence" value="ECO:0007669"/>
    <property type="project" value="UniProtKB-KW"/>
</dbReference>
<evidence type="ECO:0000256" key="6">
    <source>
        <dbReference type="SAM" id="Phobius"/>
    </source>
</evidence>
<keyword evidence="1" id="KW-0004">4Fe-4S</keyword>
<dbReference type="InterPro" id="IPR017900">
    <property type="entry name" value="4Fe4S_Fe_S_CS"/>
</dbReference>
<dbReference type="SUPFAM" id="SSF103501">
    <property type="entry name" value="Respiratory nitrate reductase 1 gamma chain"/>
    <property type="match status" value="1"/>
</dbReference>
<feature type="transmembrane region" description="Helical" evidence="6">
    <location>
        <begin position="108"/>
        <end position="128"/>
    </location>
</feature>
<feature type="domain" description="4Fe-4S ferredoxin-type" evidence="7">
    <location>
        <begin position="387"/>
        <end position="417"/>
    </location>
</feature>
<keyword evidence="5" id="KW-0411">Iron-sulfur</keyword>
<evidence type="ECO:0000256" key="5">
    <source>
        <dbReference type="ARBA" id="ARBA00023014"/>
    </source>
</evidence>
<reference evidence="8" key="1">
    <citation type="submission" date="2022-03" db="EMBL/GenBank/DDBJ databases">
        <title>Draft Genome Sequence of Firmicute Strain S0AB, a Heterotrophic Iron/Sulfur-Oxidizing Extreme Acidophile.</title>
        <authorList>
            <person name="Vergara E."/>
            <person name="Pakostova E."/>
            <person name="Johnson D.B."/>
            <person name="Holmes D.S."/>
        </authorList>
    </citation>
    <scope>NUCLEOTIDE SEQUENCE</scope>
    <source>
        <strain evidence="8">S0AB</strain>
    </source>
</reference>
<dbReference type="GO" id="GO:0005886">
    <property type="term" value="C:plasma membrane"/>
    <property type="evidence" value="ECO:0007669"/>
    <property type="project" value="TreeGrafter"/>
</dbReference>
<dbReference type="SUPFAM" id="SSF46548">
    <property type="entry name" value="alpha-helical ferredoxin"/>
    <property type="match status" value="1"/>
</dbReference>
<keyword evidence="6" id="KW-1133">Transmembrane helix</keyword>
<dbReference type="EC" id="1.-.-.-" evidence="8"/>
<dbReference type="Gene3D" id="1.20.950.20">
    <property type="entry name" value="Transmembrane di-heme cytochromes, Chain C"/>
    <property type="match status" value="1"/>
</dbReference>
<protein>
    <submittedName>
        <fullName evidence="8">Iron-sulfur-binding oxidoreductase FadF</fullName>
        <ecNumber evidence="8">1.-.-.-</ecNumber>
    </submittedName>
</protein>
<keyword evidence="4" id="KW-0408">Iron</keyword>
<dbReference type="PANTHER" id="PTHR43255">
    <property type="entry name" value="IRON-SULFUR-BINDING OXIDOREDUCTASE FADF-RELATED-RELATED"/>
    <property type="match status" value="1"/>
</dbReference>
<feature type="transmembrane region" description="Helical" evidence="6">
    <location>
        <begin position="149"/>
        <end position="171"/>
    </location>
</feature>
<dbReference type="PROSITE" id="PS51379">
    <property type="entry name" value="4FE4S_FER_2"/>
    <property type="match status" value="2"/>
</dbReference>
<evidence type="ECO:0000313" key="9">
    <source>
        <dbReference type="Proteomes" id="UP001139263"/>
    </source>
</evidence>
<dbReference type="InterPro" id="IPR036197">
    <property type="entry name" value="NarG-like_sf"/>
</dbReference>
<dbReference type="InterPro" id="IPR004017">
    <property type="entry name" value="Cys_rich_dom"/>
</dbReference>
<dbReference type="PROSITE" id="PS00198">
    <property type="entry name" value="4FE4S_FER_1"/>
    <property type="match status" value="2"/>
</dbReference>
<keyword evidence="6" id="KW-0472">Membrane</keyword>
<keyword evidence="6" id="KW-0812">Transmembrane</keyword>
<accession>A0A9X1V9H0</accession>
<evidence type="ECO:0000256" key="4">
    <source>
        <dbReference type="ARBA" id="ARBA00023004"/>
    </source>
</evidence>
<dbReference type="PANTHER" id="PTHR43255:SF1">
    <property type="entry name" value="IRON-SULFUR-BINDING OXIDOREDUCTASE FADF-RELATED"/>
    <property type="match status" value="1"/>
</dbReference>
<feature type="transmembrane region" description="Helical" evidence="6">
    <location>
        <begin position="197"/>
        <end position="219"/>
    </location>
</feature>
<dbReference type="GO" id="GO:0051539">
    <property type="term" value="F:4 iron, 4 sulfur cluster binding"/>
    <property type="evidence" value="ECO:0007669"/>
    <property type="project" value="UniProtKB-KW"/>
</dbReference>
<evidence type="ECO:0000256" key="2">
    <source>
        <dbReference type="ARBA" id="ARBA00022723"/>
    </source>
</evidence>
<evidence type="ECO:0000256" key="3">
    <source>
        <dbReference type="ARBA" id="ARBA00023002"/>
    </source>
</evidence>
<evidence type="ECO:0000313" key="8">
    <source>
        <dbReference type="EMBL" id="MCI0181987.1"/>
    </source>
</evidence>
<dbReference type="EMBL" id="JALBUF010000001">
    <property type="protein sequence ID" value="MCI0181987.1"/>
    <property type="molecule type" value="Genomic_DNA"/>
</dbReference>